<sequence length="481" mass="55395">MNTPFFPAWRSRLAPSKKASPPLAEQPLPQLEALFAPFIPEQLLSRAGANSRERFYTLRQTFWAFLWQALHPGTACREVVRQLLSDWQAQAGRTRAQAGTAAYCRARQRLPLERLQAILQATLGPEPPRWRGHAVKLVDGTTFSLPDTAANQKKFPQSGAQKPGCGFPTLKVVALFSLASGLALNWARGSLRVHEIPLFRKLWSGLRRRDLIIGDRGFSSYTNLALLLGRGVDCLFRLHQGKKVRHPRRSRLQRKQKLGPRQWLVQWKKPYQKPEYMRPKEWAAVPSEMQVRVFEVIVCTRGMRTRKLMLVTTLLDPVRYPVEELAELYLRRWEIELSFRDLKTTLGLEVLRCQSPAMVEKEVWMHLIAFNLLRRVMLQSAASGDSDVRHLSFKGALATVRQYCPAMAAAQTSHLRVQLIERLREVIAQDVLPLRPGRREPRAVKRRPKPYQMLNQPRHVFRELAHRGKYRKGKKCKLVKP</sequence>
<dbReference type="PANTHER" id="PTHR37529">
    <property type="entry name" value="TRANSPOSASE INSG FOR INSERTION SEQUENCE ELEMENT IS4-RELATED"/>
    <property type="match status" value="1"/>
</dbReference>
<dbReference type="GO" id="GO:0004803">
    <property type="term" value="F:transposase activity"/>
    <property type="evidence" value="ECO:0007669"/>
    <property type="project" value="InterPro"/>
</dbReference>
<protein>
    <submittedName>
        <fullName evidence="2">Transposase IS4 family protein</fullName>
    </submittedName>
</protein>
<reference evidence="2 3" key="1">
    <citation type="journal article" date="2011" name="J. Bacteriol.">
        <title>Genome sequence of 'Pedosphaera parvula' Ellin514, an aerobic Verrucomicrobial isolate from pasture soil.</title>
        <authorList>
            <person name="Kant R."/>
            <person name="van Passel M.W."/>
            <person name="Sangwan P."/>
            <person name="Palva A."/>
            <person name="Lucas S."/>
            <person name="Copeland A."/>
            <person name="Lapidus A."/>
            <person name="Glavina Del Rio T."/>
            <person name="Dalin E."/>
            <person name="Tice H."/>
            <person name="Bruce D."/>
            <person name="Goodwin L."/>
            <person name="Pitluck S."/>
            <person name="Chertkov O."/>
            <person name="Larimer F.W."/>
            <person name="Land M.L."/>
            <person name="Hauser L."/>
            <person name="Brettin T.S."/>
            <person name="Detter J.C."/>
            <person name="Han S."/>
            <person name="de Vos W.M."/>
            <person name="Janssen P.H."/>
            <person name="Smidt H."/>
        </authorList>
    </citation>
    <scope>NUCLEOTIDE SEQUENCE [LARGE SCALE GENOMIC DNA]</scope>
    <source>
        <strain evidence="2 3">Ellin514</strain>
    </source>
</reference>
<dbReference type="EMBL" id="ABOX02000005">
    <property type="protein sequence ID" value="EEF62326.1"/>
    <property type="molecule type" value="Genomic_DNA"/>
</dbReference>
<evidence type="ECO:0000313" key="3">
    <source>
        <dbReference type="Proteomes" id="UP000003688"/>
    </source>
</evidence>
<dbReference type="AlphaFoldDB" id="B9XCY0"/>
<dbReference type="GO" id="GO:0006313">
    <property type="term" value="P:DNA transposition"/>
    <property type="evidence" value="ECO:0007669"/>
    <property type="project" value="InterPro"/>
</dbReference>
<dbReference type="PANTHER" id="PTHR37529:SF1">
    <property type="entry name" value="TRANSPOSASE INSG FOR INSERTION SEQUENCE ELEMENT IS4-RELATED"/>
    <property type="match status" value="1"/>
</dbReference>
<name>B9XCY0_PEDPL</name>
<proteinExistence type="predicted"/>
<comment type="caution">
    <text evidence="2">The sequence shown here is derived from an EMBL/GenBank/DDBJ whole genome shotgun (WGS) entry which is preliminary data.</text>
</comment>
<dbReference type="NCBIfam" id="NF033592">
    <property type="entry name" value="transpos_IS4_1"/>
    <property type="match status" value="1"/>
</dbReference>
<dbReference type="STRING" id="320771.Cflav_PD4961"/>
<dbReference type="InterPro" id="IPR012337">
    <property type="entry name" value="RNaseH-like_sf"/>
</dbReference>
<dbReference type="GO" id="GO:0003677">
    <property type="term" value="F:DNA binding"/>
    <property type="evidence" value="ECO:0007669"/>
    <property type="project" value="InterPro"/>
</dbReference>
<dbReference type="Pfam" id="PF01609">
    <property type="entry name" value="DDE_Tnp_1"/>
    <property type="match status" value="1"/>
</dbReference>
<feature type="domain" description="Transposase IS4-like" evidence="1">
    <location>
        <begin position="132"/>
        <end position="372"/>
    </location>
</feature>
<dbReference type="Proteomes" id="UP000003688">
    <property type="component" value="Unassembled WGS sequence"/>
</dbReference>
<accession>B9XCY0</accession>
<dbReference type="RefSeq" id="WP_007413678.1">
    <property type="nucleotide sequence ID" value="NZ_ABOX02000005.1"/>
</dbReference>
<dbReference type="SUPFAM" id="SSF53098">
    <property type="entry name" value="Ribonuclease H-like"/>
    <property type="match status" value="1"/>
</dbReference>
<organism evidence="2 3">
    <name type="scientific">Pedosphaera parvula (strain Ellin514)</name>
    <dbReference type="NCBI Taxonomy" id="320771"/>
    <lineage>
        <taxon>Bacteria</taxon>
        <taxon>Pseudomonadati</taxon>
        <taxon>Verrucomicrobiota</taxon>
        <taxon>Pedosphaerae</taxon>
        <taxon>Pedosphaerales</taxon>
        <taxon>Pedosphaeraceae</taxon>
        <taxon>Pedosphaera</taxon>
    </lineage>
</organism>
<dbReference type="OrthoDB" id="9796012at2"/>
<gene>
    <name evidence="2" type="ORF">Cflav_PD4961</name>
</gene>
<dbReference type="InterPro" id="IPR002559">
    <property type="entry name" value="Transposase_11"/>
</dbReference>
<dbReference type="InterPro" id="IPR047952">
    <property type="entry name" value="Transpos_IS4"/>
</dbReference>
<evidence type="ECO:0000259" key="1">
    <source>
        <dbReference type="Pfam" id="PF01609"/>
    </source>
</evidence>
<dbReference type="Gene3D" id="3.90.350.10">
    <property type="entry name" value="Transposase Inhibitor Protein From Tn5, Chain A, domain 1"/>
    <property type="match status" value="1"/>
</dbReference>
<evidence type="ECO:0000313" key="2">
    <source>
        <dbReference type="EMBL" id="EEF62326.1"/>
    </source>
</evidence>
<keyword evidence="3" id="KW-1185">Reference proteome</keyword>